<feature type="transmembrane region" description="Helical" evidence="1">
    <location>
        <begin position="6"/>
        <end position="34"/>
    </location>
</feature>
<protein>
    <submittedName>
        <fullName evidence="2">Uncharacterized protein</fullName>
    </submittedName>
</protein>
<gene>
    <name evidence="2" type="ORF">TCDM_05118</name>
</gene>
<accession>V5BJD9</accession>
<keyword evidence="1" id="KW-1133">Transmembrane helix</keyword>
<dbReference type="VEuPathDB" id="TriTrypDB:TCDM_05118"/>
<feature type="transmembrane region" description="Helical" evidence="1">
    <location>
        <begin position="68"/>
        <end position="89"/>
    </location>
</feature>
<keyword evidence="1" id="KW-0812">Transmembrane</keyword>
<reference evidence="2 3" key="1">
    <citation type="journal article" date="2014" name="Genome Announc.">
        <title>Trypanosoma cruzi Clone Dm28c Draft Genome Sequence.</title>
        <authorList>
            <person name="Grisard E.C."/>
            <person name="Teixeira S.M."/>
            <person name="de Almeida L.G."/>
            <person name="Stoco P.H."/>
            <person name="Gerber A.L."/>
            <person name="Talavera-Lopez C."/>
            <person name="Lima O.C."/>
            <person name="Andersson B."/>
            <person name="de Vasconcelos A.T."/>
        </authorList>
    </citation>
    <scope>NUCLEOTIDE SEQUENCE [LARGE SCALE GENOMIC DNA]</scope>
    <source>
        <strain evidence="2 3">Dm28c</strain>
    </source>
</reference>
<organism evidence="2 3">
    <name type="scientific">Trypanosoma cruzi Dm28c</name>
    <dbReference type="NCBI Taxonomy" id="1416333"/>
    <lineage>
        <taxon>Eukaryota</taxon>
        <taxon>Discoba</taxon>
        <taxon>Euglenozoa</taxon>
        <taxon>Kinetoplastea</taxon>
        <taxon>Metakinetoplastina</taxon>
        <taxon>Trypanosomatida</taxon>
        <taxon>Trypanosomatidae</taxon>
        <taxon>Trypanosoma</taxon>
        <taxon>Schizotrypanum</taxon>
    </lineage>
</organism>
<feature type="transmembrane region" description="Helical" evidence="1">
    <location>
        <begin position="41"/>
        <end position="62"/>
    </location>
</feature>
<dbReference type="AlphaFoldDB" id="V5BJD9"/>
<name>V5BJD9_TRYCR</name>
<sequence>MYLYIYIHLFQCVCVCVYVCVCVCVCVYACFILLRYCDVSILLFIYLFIYFLPLPSSFFHWIVTWFCLMHTSCLLCQPPPFFLLVLIGFSPLAWEHTNTYTHECTERVKEGHGRT</sequence>
<dbReference type="Proteomes" id="UP000017861">
    <property type="component" value="Unassembled WGS sequence"/>
</dbReference>
<evidence type="ECO:0000313" key="3">
    <source>
        <dbReference type="Proteomes" id="UP000017861"/>
    </source>
</evidence>
<keyword evidence="1" id="KW-0472">Membrane</keyword>
<evidence type="ECO:0000256" key="1">
    <source>
        <dbReference type="SAM" id="Phobius"/>
    </source>
</evidence>
<proteinExistence type="predicted"/>
<dbReference type="EMBL" id="AYLP01000048">
    <property type="protein sequence ID" value="ESS66237.1"/>
    <property type="molecule type" value="Genomic_DNA"/>
</dbReference>
<comment type="caution">
    <text evidence="2">The sequence shown here is derived from an EMBL/GenBank/DDBJ whole genome shotgun (WGS) entry which is preliminary data.</text>
</comment>
<evidence type="ECO:0000313" key="2">
    <source>
        <dbReference type="EMBL" id="ESS66237.1"/>
    </source>
</evidence>